<dbReference type="GO" id="GO:0006355">
    <property type="term" value="P:regulation of DNA-templated transcription"/>
    <property type="evidence" value="ECO:0007669"/>
    <property type="project" value="InterPro"/>
</dbReference>
<gene>
    <name evidence="4" type="ORF">B4U80_10089</name>
</gene>
<evidence type="ECO:0000259" key="3">
    <source>
        <dbReference type="Pfam" id="PF16422"/>
    </source>
</evidence>
<evidence type="ECO:0000313" key="5">
    <source>
        <dbReference type="Proteomes" id="UP000288716"/>
    </source>
</evidence>
<name>A0A443SLA2_9ACAR</name>
<dbReference type="Pfam" id="PF16422">
    <property type="entry name" value="COE1_DBD"/>
    <property type="match status" value="1"/>
</dbReference>
<comment type="caution">
    <text evidence="4">The sequence shown here is derived from an EMBL/GenBank/DDBJ whole genome shotgun (WGS) entry which is preliminary data.</text>
</comment>
<evidence type="ECO:0000313" key="4">
    <source>
        <dbReference type="EMBL" id="RWS28304.1"/>
    </source>
</evidence>
<dbReference type="InterPro" id="IPR038173">
    <property type="entry name" value="COE_DBD_sf"/>
</dbReference>
<dbReference type="VEuPathDB" id="VectorBase:LDEU003736"/>
<dbReference type="InterPro" id="IPR003523">
    <property type="entry name" value="Transcription_factor_COE"/>
</dbReference>
<proteinExistence type="inferred from homology"/>
<keyword evidence="5" id="KW-1185">Reference proteome</keyword>
<evidence type="ECO:0000256" key="1">
    <source>
        <dbReference type="RuleBase" id="RU004489"/>
    </source>
</evidence>
<sequence>MFGLHEQVTLHQPRGPCMAPATALKEEPSLHVPTAHHPHSQLHHHSVRSSGAAWMQSAIHQIDQTAVARYALRWREPHSQHGLRFSVGLGRAHFEKQPPSNLRKSNFFHFVIALFDKSGQPVEVERTAFVGFVEKDQEPDGQKTNNGIHYRLQLMYANGKRSTHVRQMLSTLFKCFFDSKFSCFVY</sequence>
<protein>
    <recommendedName>
        <fullName evidence="3">Transcription factor COE DNA-binding domain-containing protein</fullName>
    </recommendedName>
</protein>
<keyword evidence="1" id="KW-0539">Nucleus</keyword>
<reference evidence="4 5" key="1">
    <citation type="journal article" date="2018" name="Gigascience">
        <title>Genomes of trombidid mites reveal novel predicted allergens and laterally-transferred genes associated with secondary metabolism.</title>
        <authorList>
            <person name="Dong X."/>
            <person name="Chaisiri K."/>
            <person name="Xia D."/>
            <person name="Armstrong S.D."/>
            <person name="Fang Y."/>
            <person name="Donnelly M.J."/>
            <person name="Kadowaki T."/>
            <person name="McGarry J.W."/>
            <person name="Darby A.C."/>
            <person name="Makepeace B.L."/>
        </authorList>
    </citation>
    <scope>NUCLEOTIDE SEQUENCE [LARGE SCALE GENOMIC DNA]</scope>
    <source>
        <strain evidence="4">UoL-UT</strain>
    </source>
</reference>
<evidence type="ECO:0000256" key="2">
    <source>
        <dbReference type="SAM" id="MobiDB-lite"/>
    </source>
</evidence>
<keyword evidence="1" id="KW-0805">Transcription regulation</keyword>
<organism evidence="4 5">
    <name type="scientific">Leptotrombidium deliense</name>
    <dbReference type="NCBI Taxonomy" id="299467"/>
    <lineage>
        <taxon>Eukaryota</taxon>
        <taxon>Metazoa</taxon>
        <taxon>Ecdysozoa</taxon>
        <taxon>Arthropoda</taxon>
        <taxon>Chelicerata</taxon>
        <taxon>Arachnida</taxon>
        <taxon>Acari</taxon>
        <taxon>Acariformes</taxon>
        <taxon>Trombidiformes</taxon>
        <taxon>Prostigmata</taxon>
        <taxon>Anystina</taxon>
        <taxon>Parasitengona</taxon>
        <taxon>Trombiculoidea</taxon>
        <taxon>Trombiculidae</taxon>
        <taxon>Leptotrombidium</taxon>
    </lineage>
</organism>
<dbReference type="GO" id="GO:0005634">
    <property type="term" value="C:nucleus"/>
    <property type="evidence" value="ECO:0007669"/>
    <property type="project" value="UniProtKB-SubCell"/>
</dbReference>
<dbReference type="EMBL" id="NCKV01001460">
    <property type="protein sequence ID" value="RWS28304.1"/>
    <property type="molecule type" value="Genomic_DNA"/>
</dbReference>
<dbReference type="STRING" id="299467.A0A443SLA2"/>
<dbReference type="AlphaFoldDB" id="A0A443SLA2"/>
<comment type="subcellular location">
    <subcellularLocation>
        <location evidence="1">Nucleus</location>
    </subcellularLocation>
</comment>
<comment type="similarity">
    <text evidence="1">Belongs to the COE family.</text>
</comment>
<keyword evidence="1" id="KW-0217">Developmental protein</keyword>
<keyword evidence="1" id="KW-0804">Transcription</keyword>
<dbReference type="OrthoDB" id="6507991at2759"/>
<feature type="domain" description="Transcription factor COE DNA-binding" evidence="3">
    <location>
        <begin position="84"/>
        <end position="162"/>
    </location>
</feature>
<feature type="region of interest" description="Disordered" evidence="2">
    <location>
        <begin position="1"/>
        <end position="20"/>
    </location>
</feature>
<accession>A0A443SLA2</accession>
<keyword evidence="1" id="KW-0863">Zinc-finger</keyword>
<dbReference type="PANTHER" id="PTHR10747">
    <property type="entry name" value="TRANSCRIPTION FACTOR COE FAMILY MEMBER"/>
    <property type="match status" value="1"/>
</dbReference>
<dbReference type="GO" id="GO:0003677">
    <property type="term" value="F:DNA binding"/>
    <property type="evidence" value="ECO:0007669"/>
    <property type="project" value="UniProtKB-KW"/>
</dbReference>
<dbReference type="InterPro" id="IPR032200">
    <property type="entry name" value="COE_DBD"/>
</dbReference>
<keyword evidence="1" id="KW-0479">Metal-binding</keyword>
<keyword evidence="1" id="KW-0238">DNA-binding</keyword>
<dbReference type="Proteomes" id="UP000288716">
    <property type="component" value="Unassembled WGS sequence"/>
</dbReference>
<dbReference type="GO" id="GO:0008270">
    <property type="term" value="F:zinc ion binding"/>
    <property type="evidence" value="ECO:0007669"/>
    <property type="project" value="UniProtKB-KW"/>
</dbReference>
<keyword evidence="1" id="KW-0862">Zinc</keyword>
<dbReference type="Gene3D" id="2.60.40.3180">
    <property type="entry name" value="Transcription factor COE1, DNA-binding domain"/>
    <property type="match status" value="1"/>
</dbReference>